<feature type="region of interest" description="Disordered" evidence="1">
    <location>
        <begin position="1"/>
        <end position="45"/>
    </location>
</feature>
<dbReference type="InterPro" id="IPR006860">
    <property type="entry name" value="FecR"/>
</dbReference>
<dbReference type="EMBL" id="BAABBN010000015">
    <property type="protein sequence ID" value="GAA3940793.1"/>
    <property type="molecule type" value="Genomic_DNA"/>
</dbReference>
<keyword evidence="6" id="KW-1185">Reference proteome</keyword>
<proteinExistence type="predicted"/>
<evidence type="ECO:0000256" key="1">
    <source>
        <dbReference type="SAM" id="MobiDB-lite"/>
    </source>
</evidence>
<dbReference type="PANTHER" id="PTHR30273:SF2">
    <property type="entry name" value="PROTEIN FECR"/>
    <property type="match status" value="1"/>
</dbReference>
<dbReference type="Gene3D" id="3.55.50.30">
    <property type="match status" value="1"/>
</dbReference>
<name>A0ABP7NBD0_9GAMM</name>
<feature type="compositionally biased region" description="Polar residues" evidence="1">
    <location>
        <begin position="1"/>
        <end position="17"/>
    </location>
</feature>
<accession>A0ABP7NBD0</accession>
<dbReference type="InterPro" id="IPR012373">
    <property type="entry name" value="Ferrdict_sens_TM"/>
</dbReference>
<dbReference type="PIRSF" id="PIRSF018266">
    <property type="entry name" value="FecR"/>
    <property type="match status" value="1"/>
</dbReference>
<dbReference type="PANTHER" id="PTHR30273">
    <property type="entry name" value="PERIPLASMIC SIGNAL SENSOR AND SIGMA FACTOR ACTIVATOR FECR-RELATED"/>
    <property type="match status" value="1"/>
</dbReference>
<dbReference type="Pfam" id="PF16220">
    <property type="entry name" value="DUF4880"/>
    <property type="match status" value="1"/>
</dbReference>
<dbReference type="Gene3D" id="2.60.120.1440">
    <property type="match status" value="1"/>
</dbReference>
<feature type="transmembrane region" description="Helical" evidence="2">
    <location>
        <begin position="101"/>
        <end position="120"/>
    </location>
</feature>
<dbReference type="Pfam" id="PF04773">
    <property type="entry name" value="FecR"/>
    <property type="match status" value="1"/>
</dbReference>
<comment type="caution">
    <text evidence="5">The sequence shown here is derived from an EMBL/GenBank/DDBJ whole genome shotgun (WGS) entry which is preliminary data.</text>
</comment>
<sequence length="341" mass="37867">MKRSGSNPASRMTSAPSRETIEQAAQWHSTLHSGEVTEQERSDFERWHDAHPDHQSAYQQLDALWSRFDLMTPDLREPAGSVLNKVLSEEKSRNRLRTPNLVLGFSLVAAYFIGLQSGMFTHLSADYVTAVGERQTISLSDGSQLVLNTNSAVEVQFDAETRRLVLQKGELWVDVSKDPNRPFVVETDTGTARALGTQYSVRETGDAMAVLVTESQVEVCHGQPERLDALSPFCVTTQQGQLTTVQKDRVDGPKAAETLGLTAWKQGRLVVDNWPLEKVLAEVARYRPGVLHYNAGALSGLQVSGVFSLDDTDQALALLSENLPIQVDRYTRYLTVIRKNK</sequence>
<evidence type="ECO:0000259" key="4">
    <source>
        <dbReference type="Pfam" id="PF16220"/>
    </source>
</evidence>
<gene>
    <name evidence="5" type="ORF">GCM10022277_40960</name>
</gene>
<organism evidence="5 6">
    <name type="scientific">Litoribacillus peritrichatus</name>
    <dbReference type="NCBI Taxonomy" id="718191"/>
    <lineage>
        <taxon>Bacteria</taxon>
        <taxon>Pseudomonadati</taxon>
        <taxon>Pseudomonadota</taxon>
        <taxon>Gammaproteobacteria</taxon>
        <taxon>Oceanospirillales</taxon>
        <taxon>Oceanospirillaceae</taxon>
        <taxon>Litoribacillus</taxon>
    </lineage>
</organism>
<feature type="domain" description="FecR protein" evidence="3">
    <location>
        <begin position="126"/>
        <end position="218"/>
    </location>
</feature>
<keyword evidence="2" id="KW-0812">Transmembrane</keyword>
<evidence type="ECO:0000259" key="3">
    <source>
        <dbReference type="Pfam" id="PF04773"/>
    </source>
</evidence>
<dbReference type="InterPro" id="IPR032623">
    <property type="entry name" value="FecR_N"/>
</dbReference>
<keyword evidence="2" id="KW-0472">Membrane</keyword>
<evidence type="ECO:0000313" key="6">
    <source>
        <dbReference type="Proteomes" id="UP001501565"/>
    </source>
</evidence>
<keyword evidence="2" id="KW-1133">Transmembrane helix</keyword>
<evidence type="ECO:0000256" key="2">
    <source>
        <dbReference type="SAM" id="Phobius"/>
    </source>
</evidence>
<reference evidence="6" key="1">
    <citation type="journal article" date="2019" name="Int. J. Syst. Evol. Microbiol.">
        <title>The Global Catalogue of Microorganisms (GCM) 10K type strain sequencing project: providing services to taxonomists for standard genome sequencing and annotation.</title>
        <authorList>
            <consortium name="The Broad Institute Genomics Platform"/>
            <consortium name="The Broad Institute Genome Sequencing Center for Infectious Disease"/>
            <person name="Wu L."/>
            <person name="Ma J."/>
        </authorList>
    </citation>
    <scope>NUCLEOTIDE SEQUENCE [LARGE SCALE GENOMIC DNA]</scope>
    <source>
        <strain evidence="6">JCM 17551</strain>
    </source>
</reference>
<protein>
    <submittedName>
        <fullName evidence="5">FecR domain-containing protein</fullName>
    </submittedName>
</protein>
<feature type="domain" description="FecR N-terminal" evidence="4">
    <location>
        <begin position="22"/>
        <end position="64"/>
    </location>
</feature>
<evidence type="ECO:0000313" key="5">
    <source>
        <dbReference type="EMBL" id="GAA3940793.1"/>
    </source>
</evidence>
<dbReference type="Proteomes" id="UP001501565">
    <property type="component" value="Unassembled WGS sequence"/>
</dbReference>